<name>A0A1I5RXJ7_9FIRM</name>
<dbReference type="AlphaFoldDB" id="A0A1I5RXJ7"/>
<feature type="binding site" evidence="4">
    <location>
        <position position="61"/>
    </location>
    <ligand>
        <name>substrate</name>
    </ligand>
</feature>
<keyword evidence="7" id="KW-1185">Reference proteome</keyword>
<feature type="binding site" evidence="4">
    <location>
        <position position="56"/>
    </location>
    <ligand>
        <name>substrate</name>
    </ligand>
</feature>
<evidence type="ECO:0000256" key="3">
    <source>
        <dbReference type="ARBA" id="ARBA00022840"/>
    </source>
</evidence>
<dbReference type="SUPFAM" id="SSF100950">
    <property type="entry name" value="NagB/RpiA/CoA transferase-like"/>
    <property type="match status" value="1"/>
</dbReference>
<dbReference type="PANTHER" id="PTHR23407">
    <property type="entry name" value="ATPASE INHIBITOR/5-FORMYLTETRAHYDROFOLATE CYCLO-LIGASE"/>
    <property type="match status" value="1"/>
</dbReference>
<dbReference type="GO" id="GO:0030272">
    <property type="term" value="F:5-formyltetrahydrofolate cyclo-ligase activity"/>
    <property type="evidence" value="ECO:0007669"/>
    <property type="project" value="UniProtKB-EC"/>
</dbReference>
<keyword evidence="5" id="KW-0460">Magnesium</keyword>
<dbReference type="GO" id="GO:0009396">
    <property type="term" value="P:folic acid-containing compound biosynthetic process"/>
    <property type="evidence" value="ECO:0007669"/>
    <property type="project" value="TreeGrafter"/>
</dbReference>
<evidence type="ECO:0000256" key="5">
    <source>
        <dbReference type="RuleBase" id="RU361279"/>
    </source>
</evidence>
<sequence length="196" mass="22085">MIDKAKAVTKEDIRRMMARRRKEMGQQEIDEKSVRIAEFLLSLDFIKNSQTIMAYVNMPGEVRTEKIIEDLLKAGKTVVVPVCITQTVDLLASQIKGLDELVAGHYGILEPKKEYIRPVDPSILEVIIVPGLAFDIHGNRIGHGKGYYDRFLMKVPPFAKKVGLAFDFQVMPSVPVCHFDVPMDLIITESGIKKVM</sequence>
<gene>
    <name evidence="6" type="ORF">SAMN05444406_101161</name>
</gene>
<organism evidence="6 7">
    <name type="scientific">Caldicoprobacter faecalis</name>
    <dbReference type="NCBI Taxonomy" id="937334"/>
    <lineage>
        <taxon>Bacteria</taxon>
        <taxon>Bacillati</taxon>
        <taxon>Bacillota</taxon>
        <taxon>Clostridia</taxon>
        <taxon>Caldicoprobacterales</taxon>
        <taxon>Caldicoprobacteraceae</taxon>
        <taxon>Caldicoprobacter</taxon>
    </lineage>
</organism>
<comment type="cofactor">
    <cofactor evidence="5">
        <name>Mg(2+)</name>
        <dbReference type="ChEBI" id="CHEBI:18420"/>
    </cofactor>
</comment>
<dbReference type="GO" id="GO:0035999">
    <property type="term" value="P:tetrahydrofolate interconversion"/>
    <property type="evidence" value="ECO:0007669"/>
    <property type="project" value="TreeGrafter"/>
</dbReference>
<keyword evidence="2 4" id="KW-0547">Nucleotide-binding</keyword>
<evidence type="ECO:0000256" key="2">
    <source>
        <dbReference type="ARBA" id="ARBA00022741"/>
    </source>
</evidence>
<dbReference type="RefSeq" id="WP_051456293.1">
    <property type="nucleotide sequence ID" value="NZ_FOXR01000001.1"/>
</dbReference>
<evidence type="ECO:0000256" key="4">
    <source>
        <dbReference type="PIRSR" id="PIRSR006806-1"/>
    </source>
</evidence>
<feature type="binding site" evidence="4">
    <location>
        <begin position="10"/>
        <end position="14"/>
    </location>
    <ligand>
        <name>ATP</name>
        <dbReference type="ChEBI" id="CHEBI:30616"/>
    </ligand>
</feature>
<dbReference type="STRING" id="937334.SAMN05444406_101161"/>
<dbReference type="InterPro" id="IPR037171">
    <property type="entry name" value="NagB/RpiA_transferase-like"/>
</dbReference>
<feature type="binding site" evidence="4">
    <location>
        <begin position="140"/>
        <end position="148"/>
    </location>
    <ligand>
        <name>ATP</name>
        <dbReference type="ChEBI" id="CHEBI:30616"/>
    </ligand>
</feature>
<dbReference type="InterPro" id="IPR024185">
    <property type="entry name" value="FTHF_cligase-like_sf"/>
</dbReference>
<dbReference type="OrthoDB" id="9801938at2"/>
<dbReference type="Pfam" id="PF01812">
    <property type="entry name" value="5-FTHF_cyc-lig"/>
    <property type="match status" value="1"/>
</dbReference>
<protein>
    <recommendedName>
        <fullName evidence="5">5-formyltetrahydrofolate cyclo-ligase</fullName>
        <ecNumber evidence="5">6.3.3.2</ecNumber>
    </recommendedName>
</protein>
<keyword evidence="3 4" id="KW-0067">ATP-binding</keyword>
<keyword evidence="6" id="KW-0436">Ligase</keyword>
<dbReference type="GO" id="GO:0005524">
    <property type="term" value="F:ATP binding"/>
    <property type="evidence" value="ECO:0007669"/>
    <property type="project" value="UniProtKB-KW"/>
</dbReference>
<keyword evidence="5" id="KW-0479">Metal-binding</keyword>
<dbReference type="PIRSF" id="PIRSF006806">
    <property type="entry name" value="FTHF_cligase"/>
    <property type="match status" value="1"/>
</dbReference>
<dbReference type="PANTHER" id="PTHR23407:SF1">
    <property type="entry name" value="5-FORMYLTETRAHYDROFOLATE CYCLO-LIGASE"/>
    <property type="match status" value="1"/>
</dbReference>
<dbReference type="Proteomes" id="UP000198577">
    <property type="component" value="Unassembled WGS sequence"/>
</dbReference>
<reference evidence="6 7" key="1">
    <citation type="submission" date="2016-10" db="EMBL/GenBank/DDBJ databases">
        <authorList>
            <person name="de Groot N.N."/>
        </authorList>
    </citation>
    <scope>NUCLEOTIDE SEQUENCE [LARGE SCALE GENOMIC DNA]</scope>
    <source>
        <strain evidence="6 7">DSM 20678</strain>
    </source>
</reference>
<evidence type="ECO:0000313" key="7">
    <source>
        <dbReference type="Proteomes" id="UP000198577"/>
    </source>
</evidence>
<dbReference type="Gene3D" id="3.40.50.10420">
    <property type="entry name" value="NagB/RpiA/CoA transferase-like"/>
    <property type="match status" value="1"/>
</dbReference>
<dbReference type="NCBIfam" id="TIGR02727">
    <property type="entry name" value="MTHFS_bact"/>
    <property type="match status" value="1"/>
</dbReference>
<dbReference type="InterPro" id="IPR002698">
    <property type="entry name" value="FTHF_cligase"/>
</dbReference>
<dbReference type="EMBL" id="FOXR01000001">
    <property type="protein sequence ID" value="SFP63249.1"/>
    <property type="molecule type" value="Genomic_DNA"/>
</dbReference>
<accession>A0A1I5RXJ7</accession>
<dbReference type="GO" id="GO:0046872">
    <property type="term" value="F:metal ion binding"/>
    <property type="evidence" value="ECO:0007669"/>
    <property type="project" value="UniProtKB-KW"/>
</dbReference>
<comment type="similarity">
    <text evidence="1 5">Belongs to the 5-formyltetrahydrofolate cyclo-ligase family.</text>
</comment>
<comment type="catalytic activity">
    <reaction evidence="5">
        <text>(6S)-5-formyl-5,6,7,8-tetrahydrofolate + ATP = (6R)-5,10-methenyltetrahydrofolate + ADP + phosphate</text>
        <dbReference type="Rhea" id="RHEA:10488"/>
        <dbReference type="ChEBI" id="CHEBI:30616"/>
        <dbReference type="ChEBI" id="CHEBI:43474"/>
        <dbReference type="ChEBI" id="CHEBI:57455"/>
        <dbReference type="ChEBI" id="CHEBI:57457"/>
        <dbReference type="ChEBI" id="CHEBI:456216"/>
        <dbReference type="EC" id="6.3.3.2"/>
    </reaction>
</comment>
<evidence type="ECO:0000256" key="1">
    <source>
        <dbReference type="ARBA" id="ARBA00010638"/>
    </source>
</evidence>
<dbReference type="EC" id="6.3.3.2" evidence="5"/>
<evidence type="ECO:0000313" key="6">
    <source>
        <dbReference type="EMBL" id="SFP63249.1"/>
    </source>
</evidence>
<proteinExistence type="inferred from homology"/>